<proteinExistence type="predicted"/>
<name>K6UUA7_PLACD</name>
<organism evidence="2 3">
    <name type="scientific">Plasmodium cynomolgi (strain B)</name>
    <dbReference type="NCBI Taxonomy" id="1120755"/>
    <lineage>
        <taxon>Eukaryota</taxon>
        <taxon>Sar</taxon>
        <taxon>Alveolata</taxon>
        <taxon>Apicomplexa</taxon>
        <taxon>Aconoidasida</taxon>
        <taxon>Haemosporida</taxon>
        <taxon>Plasmodiidae</taxon>
        <taxon>Plasmodium</taxon>
        <taxon>Plasmodium (Plasmodium)</taxon>
    </lineage>
</organism>
<feature type="compositionally biased region" description="Basic and acidic residues" evidence="1">
    <location>
        <begin position="439"/>
        <end position="448"/>
    </location>
</feature>
<feature type="compositionally biased region" description="Basic and acidic residues" evidence="1">
    <location>
        <begin position="355"/>
        <end position="365"/>
    </location>
</feature>
<reference evidence="2 3" key="1">
    <citation type="journal article" date="2012" name="Nat. Genet.">
        <title>Plasmodium cynomolgi genome sequences provide insight into Plasmodium vivax and the monkey malaria clade.</title>
        <authorList>
            <person name="Tachibana S."/>
            <person name="Sullivan S.A."/>
            <person name="Kawai S."/>
            <person name="Nakamura S."/>
            <person name="Kim H.R."/>
            <person name="Goto N."/>
            <person name="Arisue N."/>
            <person name="Palacpac N.M.Q."/>
            <person name="Honma H."/>
            <person name="Yagi M."/>
            <person name="Tougan T."/>
            <person name="Katakai Y."/>
            <person name="Kaneko O."/>
            <person name="Mita T."/>
            <person name="Kita K."/>
            <person name="Yasutomi Y."/>
            <person name="Sutton P.L."/>
            <person name="Shakhbatyan R."/>
            <person name="Horii T."/>
            <person name="Yasunaga T."/>
            <person name="Barnwell J.W."/>
            <person name="Escalante A.A."/>
            <person name="Carlton J.M."/>
            <person name="Tanabe K."/>
        </authorList>
    </citation>
    <scope>NUCLEOTIDE SEQUENCE [LARGE SCALE GENOMIC DNA]</scope>
    <source>
        <strain evidence="2 3">B</strain>
    </source>
</reference>
<evidence type="ECO:0000256" key="1">
    <source>
        <dbReference type="SAM" id="MobiDB-lite"/>
    </source>
</evidence>
<feature type="compositionally biased region" description="Basic and acidic residues" evidence="1">
    <location>
        <begin position="203"/>
        <end position="223"/>
    </location>
</feature>
<dbReference type="eggNOG" id="ENOG502QXZA">
    <property type="taxonomic scope" value="Eukaryota"/>
</dbReference>
<feature type="compositionally biased region" description="Basic and acidic residues" evidence="1">
    <location>
        <begin position="38"/>
        <end position="61"/>
    </location>
</feature>
<feature type="region of interest" description="Disordered" evidence="1">
    <location>
        <begin position="187"/>
        <end position="224"/>
    </location>
</feature>
<dbReference type="AlphaFoldDB" id="K6UUA7"/>
<accession>K6UUA7</accession>
<evidence type="ECO:0000313" key="3">
    <source>
        <dbReference type="Proteomes" id="UP000006319"/>
    </source>
</evidence>
<dbReference type="RefSeq" id="XP_004221707.1">
    <property type="nucleotide sequence ID" value="XM_004221659.1"/>
</dbReference>
<dbReference type="GeneID" id="14692108"/>
<feature type="region of interest" description="Disordered" evidence="1">
    <location>
        <begin position="311"/>
        <end position="380"/>
    </location>
</feature>
<dbReference type="OMA" id="LKMCKEN"/>
<sequence length="581" mass="64959">MFPFRWGKKDKPEKELLENYKLQGDKKEHIIKWGHKKNQAEKNANKEKRTPIKFKAPEGGKNKKKKGSFFSFSRFNFFGKSKRKRTPRAAQRSPKEEPPQRKEVKGLIKKFEAAKGEAKGAEKETAKGAAKEAAKETARGTSNVGKAKVPTQTSAIKADPQRSGVHTAPIVNEGQFEVLTEEEKKSIEVASLIEGSSNGDSSETDRDGKDDSVEKDVPAKEKSAYLVKKQKSGINLSQNKELLMQKSNLLEGSCQIDKKKSYPPKKKNDENDLVITPKASTDADPGKEVQTKKSILKNIIKMPLSFASKSFKKDISETKKESVKLGGGENQRREGENAGTKKGALKSKGTTDSIHLQKSDHDKGDVSPCEEIDAKSEDSNYSGKMNFNNFIPNFKLNSKKNATLRSNKKNATPMISSKLKMNKKNSNIGSSFEQADDPENAKMEESTLTRQDIQEKKKNLVGRAKLMEKNLHRRKEAPQEDGANNIHRKMTKDIFEGEGIFFNLFPPLLLTENSFDICPISPIEDIIEVIYSICNNNKEEAIAKLKMCKENNEKCSNVLKITLDKLNGTEDSVLSNLTKNM</sequence>
<feature type="compositionally biased region" description="Basic and acidic residues" evidence="1">
    <location>
        <begin position="93"/>
        <end position="138"/>
    </location>
</feature>
<feature type="region of interest" description="Disordered" evidence="1">
    <location>
        <begin position="247"/>
        <end position="289"/>
    </location>
</feature>
<feature type="compositionally biased region" description="Basic and acidic residues" evidence="1">
    <location>
        <begin position="256"/>
        <end position="270"/>
    </location>
</feature>
<feature type="compositionally biased region" description="Low complexity" evidence="1">
    <location>
        <begin position="68"/>
        <end position="79"/>
    </location>
</feature>
<protein>
    <submittedName>
        <fullName evidence="2">Uncharacterized protein</fullName>
    </submittedName>
</protein>
<dbReference type="PhylomeDB" id="K6UUA7"/>
<feature type="compositionally biased region" description="Polar residues" evidence="1">
    <location>
        <begin position="139"/>
        <end position="155"/>
    </location>
</feature>
<dbReference type="OrthoDB" id="373008at2759"/>
<feature type="region of interest" description="Disordered" evidence="1">
    <location>
        <begin position="35"/>
        <end position="169"/>
    </location>
</feature>
<dbReference type="EMBL" id="DF157099">
    <property type="protein sequence ID" value="GAB65760.1"/>
    <property type="molecule type" value="Genomic_DNA"/>
</dbReference>
<gene>
    <name evidence="2" type="ORF">PCYB_072620</name>
</gene>
<evidence type="ECO:0000313" key="2">
    <source>
        <dbReference type="EMBL" id="GAB65760.1"/>
    </source>
</evidence>
<feature type="region of interest" description="Disordered" evidence="1">
    <location>
        <begin position="424"/>
        <end position="448"/>
    </location>
</feature>
<dbReference type="VEuPathDB" id="PlasmoDB:PCYB_072620"/>
<dbReference type="Proteomes" id="UP000006319">
    <property type="component" value="Chromosome 7"/>
</dbReference>
<keyword evidence="3" id="KW-1185">Reference proteome</keyword>
<dbReference type="KEGG" id="pcy:PCYB_072620"/>
<feature type="compositionally biased region" description="Basic and acidic residues" evidence="1">
    <location>
        <begin position="311"/>
        <end position="323"/>
    </location>
</feature>